<dbReference type="InterPro" id="IPR036388">
    <property type="entry name" value="WH-like_DNA-bd_sf"/>
</dbReference>
<dbReference type="InterPro" id="IPR014284">
    <property type="entry name" value="RNA_pol_sigma-70_dom"/>
</dbReference>
<evidence type="ECO:0000256" key="2">
    <source>
        <dbReference type="ARBA" id="ARBA00023015"/>
    </source>
</evidence>
<reference evidence="7 8" key="1">
    <citation type="submission" date="2024-03" db="EMBL/GenBank/DDBJ databases">
        <title>Human intestinal bacterial collection.</title>
        <authorList>
            <person name="Pauvert C."/>
            <person name="Hitch T.C.A."/>
            <person name="Clavel T."/>
        </authorList>
    </citation>
    <scope>NUCLEOTIDE SEQUENCE [LARGE SCALE GENOMIC DNA]</scope>
    <source>
        <strain evidence="7 8">CLA-AA-H78B</strain>
    </source>
</reference>
<dbReference type="Pfam" id="PF08281">
    <property type="entry name" value="Sigma70_r4_2"/>
    <property type="match status" value="1"/>
</dbReference>
<dbReference type="EMBL" id="JBBMFC010000006">
    <property type="protein sequence ID" value="MEQ2578173.1"/>
    <property type="molecule type" value="Genomic_DNA"/>
</dbReference>
<dbReference type="InterPro" id="IPR039425">
    <property type="entry name" value="RNA_pol_sigma-70-like"/>
</dbReference>
<comment type="caution">
    <text evidence="7">The sequence shown here is derived from an EMBL/GenBank/DDBJ whole genome shotgun (WGS) entry which is preliminary data.</text>
</comment>
<dbReference type="PANTHER" id="PTHR43133">
    <property type="entry name" value="RNA POLYMERASE ECF-TYPE SIGMA FACTO"/>
    <property type="match status" value="1"/>
</dbReference>
<proteinExistence type="inferred from homology"/>
<evidence type="ECO:0000259" key="6">
    <source>
        <dbReference type="Pfam" id="PF08281"/>
    </source>
</evidence>
<keyword evidence="2" id="KW-0805">Transcription regulation</keyword>
<name>A0ABV1HZR8_9FIRM</name>
<dbReference type="CDD" id="cd06171">
    <property type="entry name" value="Sigma70_r4"/>
    <property type="match status" value="1"/>
</dbReference>
<evidence type="ECO:0000259" key="5">
    <source>
        <dbReference type="Pfam" id="PF04542"/>
    </source>
</evidence>
<evidence type="ECO:0000256" key="3">
    <source>
        <dbReference type="ARBA" id="ARBA00023082"/>
    </source>
</evidence>
<dbReference type="InterPro" id="IPR013249">
    <property type="entry name" value="RNA_pol_sigma70_r4_t2"/>
</dbReference>
<organism evidence="7 8">
    <name type="scientific">Hominiventricola aquisgranensis</name>
    <dbReference type="NCBI Taxonomy" id="3133164"/>
    <lineage>
        <taxon>Bacteria</taxon>
        <taxon>Bacillati</taxon>
        <taxon>Bacillota</taxon>
        <taxon>Clostridia</taxon>
        <taxon>Lachnospirales</taxon>
        <taxon>Lachnospiraceae</taxon>
        <taxon>Hominiventricola</taxon>
    </lineage>
</organism>
<dbReference type="Pfam" id="PF04542">
    <property type="entry name" value="Sigma70_r2"/>
    <property type="match status" value="1"/>
</dbReference>
<sequence length="169" mass="19883">MRASDKEALIHECLVQNYEKYYRMAYSYVFREQDAMDIVQEAAYRAILKSDLLKQPEYADTWICRIVIHEALRFLKKNKQTASVEEVPEQGQEDKIEDVDLQRALDKLDEKERSIVVLRYFEEEKIETIGQIMNLNVSTVKSKLYRAMDKLKKYMEAGGVNYGRLEKGV</sequence>
<dbReference type="InterPro" id="IPR007627">
    <property type="entry name" value="RNA_pol_sigma70_r2"/>
</dbReference>
<dbReference type="InterPro" id="IPR013325">
    <property type="entry name" value="RNA_pol_sigma_r2"/>
</dbReference>
<gene>
    <name evidence="7" type="ORF">WMO62_04840</name>
</gene>
<keyword evidence="4" id="KW-0804">Transcription</keyword>
<feature type="domain" description="RNA polymerase sigma factor 70 region 4 type 2" evidence="6">
    <location>
        <begin position="100"/>
        <end position="151"/>
    </location>
</feature>
<evidence type="ECO:0000256" key="1">
    <source>
        <dbReference type="ARBA" id="ARBA00010641"/>
    </source>
</evidence>
<protein>
    <submittedName>
        <fullName evidence="7">Sigma-70 family RNA polymerase sigma factor</fullName>
    </submittedName>
</protein>
<dbReference type="PANTHER" id="PTHR43133:SF60">
    <property type="entry name" value="RNA POLYMERASE SIGMA FACTOR SIGV"/>
    <property type="match status" value="1"/>
</dbReference>
<dbReference type="Proteomes" id="UP001470288">
    <property type="component" value="Unassembled WGS sequence"/>
</dbReference>
<dbReference type="Gene3D" id="1.10.10.10">
    <property type="entry name" value="Winged helix-like DNA-binding domain superfamily/Winged helix DNA-binding domain"/>
    <property type="match status" value="1"/>
</dbReference>
<dbReference type="NCBIfam" id="TIGR02937">
    <property type="entry name" value="sigma70-ECF"/>
    <property type="match status" value="1"/>
</dbReference>
<keyword evidence="3" id="KW-0731">Sigma factor</keyword>
<comment type="similarity">
    <text evidence="1">Belongs to the sigma-70 factor family. ECF subfamily.</text>
</comment>
<dbReference type="RefSeq" id="WP_147602091.1">
    <property type="nucleotide sequence ID" value="NZ_JBBMFC010000006.1"/>
</dbReference>
<dbReference type="SUPFAM" id="SSF88946">
    <property type="entry name" value="Sigma2 domain of RNA polymerase sigma factors"/>
    <property type="match status" value="1"/>
</dbReference>
<evidence type="ECO:0000256" key="4">
    <source>
        <dbReference type="ARBA" id="ARBA00023163"/>
    </source>
</evidence>
<evidence type="ECO:0000313" key="7">
    <source>
        <dbReference type="EMBL" id="MEQ2578173.1"/>
    </source>
</evidence>
<keyword evidence="8" id="KW-1185">Reference proteome</keyword>
<accession>A0ABV1HZR8</accession>
<feature type="domain" description="RNA polymerase sigma-70 region 2" evidence="5">
    <location>
        <begin position="16"/>
        <end position="79"/>
    </location>
</feature>
<dbReference type="Gene3D" id="1.10.1740.10">
    <property type="match status" value="1"/>
</dbReference>
<dbReference type="InterPro" id="IPR013324">
    <property type="entry name" value="RNA_pol_sigma_r3/r4-like"/>
</dbReference>
<dbReference type="SUPFAM" id="SSF88659">
    <property type="entry name" value="Sigma3 and sigma4 domains of RNA polymerase sigma factors"/>
    <property type="match status" value="1"/>
</dbReference>
<evidence type="ECO:0000313" key="8">
    <source>
        <dbReference type="Proteomes" id="UP001470288"/>
    </source>
</evidence>